<evidence type="ECO:0000256" key="1">
    <source>
        <dbReference type="ARBA" id="ARBA00002268"/>
    </source>
</evidence>
<dbReference type="EC" id="1.17.99.6" evidence="4 17"/>
<evidence type="ECO:0000256" key="7">
    <source>
        <dbReference type="ARBA" id="ARBA00022694"/>
    </source>
</evidence>
<evidence type="ECO:0000256" key="13">
    <source>
        <dbReference type="ARBA" id="ARBA00023157"/>
    </source>
</evidence>
<evidence type="ECO:0000256" key="16">
    <source>
        <dbReference type="ARBA" id="ARBA00047415"/>
    </source>
</evidence>
<feature type="binding site" evidence="17">
    <location>
        <position position="90"/>
    </location>
    <ligand>
        <name>[4Fe-4S] cluster</name>
        <dbReference type="ChEBI" id="CHEBI:49883"/>
    </ligand>
</feature>
<dbReference type="Pfam" id="PF02677">
    <property type="entry name" value="QueH"/>
    <property type="match status" value="1"/>
</dbReference>
<keyword evidence="11 17" id="KW-0408">Iron</keyword>
<feature type="binding site" evidence="17">
    <location>
        <position position="10"/>
    </location>
    <ligand>
        <name>[4Fe-4S] cluster</name>
        <dbReference type="ChEBI" id="CHEBI:49883"/>
    </ligand>
</feature>
<evidence type="ECO:0000313" key="18">
    <source>
        <dbReference type="EMBL" id="PMP64139.1"/>
    </source>
</evidence>
<evidence type="ECO:0000256" key="10">
    <source>
        <dbReference type="ARBA" id="ARBA00023002"/>
    </source>
</evidence>
<keyword evidence="8 17" id="KW-0479">Metal-binding</keyword>
<evidence type="ECO:0000256" key="5">
    <source>
        <dbReference type="ARBA" id="ARBA00016895"/>
    </source>
</evidence>
<dbReference type="PANTHER" id="PTHR36701">
    <property type="entry name" value="EPOXYQUEUOSINE REDUCTASE QUEH"/>
    <property type="match status" value="1"/>
</dbReference>
<keyword evidence="9 17" id="KW-0671">Queuosine biosynthesis</keyword>
<evidence type="ECO:0000256" key="8">
    <source>
        <dbReference type="ARBA" id="ARBA00022723"/>
    </source>
</evidence>
<evidence type="ECO:0000256" key="14">
    <source>
        <dbReference type="ARBA" id="ARBA00023284"/>
    </source>
</evidence>
<dbReference type="GO" id="GO:0052693">
    <property type="term" value="F:epoxyqueuosine reductase activity"/>
    <property type="evidence" value="ECO:0007669"/>
    <property type="project" value="UniProtKB-UniRule"/>
</dbReference>
<dbReference type="InterPro" id="IPR003828">
    <property type="entry name" value="QueH"/>
</dbReference>
<name>A0A2N7PKY3_9BACT</name>
<evidence type="ECO:0000256" key="4">
    <source>
        <dbReference type="ARBA" id="ARBA00012622"/>
    </source>
</evidence>
<keyword evidence="14 17" id="KW-0676">Redox-active center</keyword>
<evidence type="ECO:0000256" key="3">
    <source>
        <dbReference type="ARBA" id="ARBA00008207"/>
    </source>
</evidence>
<dbReference type="AlphaFoldDB" id="A0A2N7PKY3"/>
<dbReference type="Proteomes" id="UP000235731">
    <property type="component" value="Unassembled WGS sequence"/>
</dbReference>
<dbReference type="GO" id="GO:0008616">
    <property type="term" value="P:tRNA queuosine(34) biosynthetic process"/>
    <property type="evidence" value="ECO:0007669"/>
    <property type="project" value="UniProtKB-UniRule"/>
</dbReference>
<sequence>MKNFILLHICCGPCSLYPLKVFKEEKISVKGFFYNPNIHPYQEFKLRLEALKEVEKIESLEILWDETYGLRFFLEEVSFQWERPKRCERCYYLRLKKTAELAEKLKAEAFSTTLLYSPFQLHELIKEIGEELSYRYKVPFYYRDFREGYKEGKQKAMELGIYRQKYCGCIFSEEERFSLAKRKKISFTQT</sequence>
<gene>
    <name evidence="17" type="primary">queH</name>
    <name evidence="18" type="ORF">C0197_01185</name>
</gene>
<dbReference type="PANTHER" id="PTHR36701:SF1">
    <property type="entry name" value="EPOXYQUEUOSINE REDUCTASE QUEH"/>
    <property type="match status" value="1"/>
</dbReference>
<keyword evidence="12 17" id="KW-0411">Iron-sulfur</keyword>
<protein>
    <recommendedName>
        <fullName evidence="5 17">Epoxyqueuosine reductase QueH</fullName>
        <ecNumber evidence="4 17">1.17.99.6</ecNumber>
    </recommendedName>
    <alternativeName>
        <fullName evidence="15 17">Queuosine biosynthesis protein QueH</fullName>
    </alternativeName>
</protein>
<keyword evidence="6 17" id="KW-0004">4Fe-4S</keyword>
<dbReference type="GO" id="GO:0051539">
    <property type="term" value="F:4 iron, 4 sulfur cluster binding"/>
    <property type="evidence" value="ECO:0007669"/>
    <property type="project" value="UniProtKB-UniRule"/>
</dbReference>
<evidence type="ECO:0000256" key="12">
    <source>
        <dbReference type="ARBA" id="ARBA00023014"/>
    </source>
</evidence>
<organism evidence="18 19">
    <name type="scientific">Caldimicrobium thiodismutans</name>
    <dbReference type="NCBI Taxonomy" id="1653476"/>
    <lineage>
        <taxon>Bacteria</taxon>
        <taxon>Pseudomonadati</taxon>
        <taxon>Thermodesulfobacteriota</taxon>
        <taxon>Thermodesulfobacteria</taxon>
        <taxon>Thermodesulfobacteriales</taxon>
        <taxon>Thermodesulfobacteriaceae</taxon>
        <taxon>Caldimicrobium</taxon>
    </lineage>
</organism>
<evidence type="ECO:0000256" key="15">
    <source>
        <dbReference type="ARBA" id="ARBA00031446"/>
    </source>
</evidence>
<accession>A0A2N7PKY3</accession>
<dbReference type="EMBL" id="PNIE01000019">
    <property type="protein sequence ID" value="PMP64139.1"/>
    <property type="molecule type" value="Genomic_DNA"/>
</dbReference>
<keyword evidence="10 17" id="KW-0560">Oxidoreductase</keyword>
<evidence type="ECO:0000256" key="9">
    <source>
        <dbReference type="ARBA" id="ARBA00022785"/>
    </source>
</evidence>
<evidence type="ECO:0000256" key="11">
    <source>
        <dbReference type="ARBA" id="ARBA00023004"/>
    </source>
</evidence>
<proteinExistence type="inferred from homology"/>
<comment type="pathway">
    <text evidence="2 17">tRNA modification; tRNA-queuosine biosynthesis.</text>
</comment>
<comment type="caution">
    <text evidence="18">The sequence shown here is derived from an EMBL/GenBank/DDBJ whole genome shotgun (WGS) entry which is preliminary data.</text>
</comment>
<comment type="function">
    <text evidence="1 17">Catalyzes the conversion of epoxyqueuosine (oQ) to queuosine (Q), which is a hypermodified base found in the wobble positions of tRNA(Asp), tRNA(Asn), tRNA(His) and tRNA(Tyr).</text>
</comment>
<keyword evidence="7 17" id="KW-0819">tRNA processing</keyword>
<feature type="binding site" evidence="17">
    <location>
        <position position="87"/>
    </location>
    <ligand>
        <name>[4Fe-4S] cluster</name>
        <dbReference type="ChEBI" id="CHEBI:49883"/>
    </ligand>
</feature>
<feature type="binding site" evidence="17">
    <location>
        <position position="11"/>
    </location>
    <ligand>
        <name>[4Fe-4S] cluster</name>
        <dbReference type="ChEBI" id="CHEBI:49883"/>
    </ligand>
</feature>
<reference evidence="18 19" key="1">
    <citation type="submission" date="2018-01" db="EMBL/GenBank/DDBJ databases">
        <title>Metagenomic assembled genomes from two thermal pools in the Uzon Caldera, Kamchatka, Russia.</title>
        <authorList>
            <person name="Wilkins L."/>
            <person name="Ettinger C."/>
        </authorList>
    </citation>
    <scope>NUCLEOTIDE SEQUENCE [LARGE SCALE GENOMIC DNA]</scope>
    <source>
        <strain evidence="18">ZAV-15</strain>
    </source>
</reference>
<evidence type="ECO:0000256" key="6">
    <source>
        <dbReference type="ARBA" id="ARBA00022485"/>
    </source>
</evidence>
<evidence type="ECO:0000256" key="2">
    <source>
        <dbReference type="ARBA" id="ARBA00004691"/>
    </source>
</evidence>
<keyword evidence="13 17" id="KW-1015">Disulfide bond</keyword>
<comment type="similarity">
    <text evidence="3 17">Belongs to the QueH family.</text>
</comment>
<dbReference type="HAMAP" id="MF_02089">
    <property type="entry name" value="QueH"/>
    <property type="match status" value="1"/>
</dbReference>
<evidence type="ECO:0000256" key="17">
    <source>
        <dbReference type="HAMAP-Rule" id="MF_02089"/>
    </source>
</evidence>
<dbReference type="UniPathway" id="UPA00392"/>
<evidence type="ECO:0000313" key="19">
    <source>
        <dbReference type="Proteomes" id="UP000235731"/>
    </source>
</evidence>
<feature type="disulfide bond" description="Redox-active" evidence="17">
    <location>
        <begin position="167"/>
        <end position="169"/>
    </location>
</feature>
<comment type="catalytic activity">
    <reaction evidence="16 17">
        <text>epoxyqueuosine(34) in tRNA + AH2 = queuosine(34) in tRNA + A + H2O</text>
        <dbReference type="Rhea" id="RHEA:32159"/>
        <dbReference type="Rhea" id="RHEA-COMP:18571"/>
        <dbReference type="Rhea" id="RHEA-COMP:18582"/>
        <dbReference type="ChEBI" id="CHEBI:13193"/>
        <dbReference type="ChEBI" id="CHEBI:15377"/>
        <dbReference type="ChEBI" id="CHEBI:17499"/>
        <dbReference type="ChEBI" id="CHEBI:194431"/>
        <dbReference type="ChEBI" id="CHEBI:194443"/>
        <dbReference type="EC" id="1.17.99.6"/>
    </reaction>
</comment>
<dbReference type="GO" id="GO:0046872">
    <property type="term" value="F:metal ion binding"/>
    <property type="evidence" value="ECO:0007669"/>
    <property type="project" value="UniProtKB-KW"/>
</dbReference>